<accession>A0AAV9AK73</accession>
<evidence type="ECO:0000256" key="4">
    <source>
        <dbReference type="PIRNR" id="PIRNR036417"/>
    </source>
</evidence>
<keyword evidence="2 4" id="KW-0808">Transferase</keyword>
<dbReference type="EC" id="2.3.1.-" evidence="4"/>
<organism evidence="9 10">
    <name type="scientific">Acorus gramineus</name>
    <name type="common">Dwarf sweet flag</name>
    <dbReference type="NCBI Taxonomy" id="55184"/>
    <lineage>
        <taxon>Eukaryota</taxon>
        <taxon>Viridiplantae</taxon>
        <taxon>Streptophyta</taxon>
        <taxon>Embryophyta</taxon>
        <taxon>Tracheophyta</taxon>
        <taxon>Spermatophyta</taxon>
        <taxon>Magnoliopsida</taxon>
        <taxon>Liliopsida</taxon>
        <taxon>Acoraceae</taxon>
        <taxon>Acorus</taxon>
    </lineage>
</organism>
<dbReference type="Pfam" id="PF08392">
    <property type="entry name" value="FAE1_CUT1_RppA"/>
    <property type="match status" value="1"/>
</dbReference>
<keyword evidence="6" id="KW-1133">Transmembrane helix</keyword>
<keyword evidence="6" id="KW-0472">Membrane</keyword>
<comment type="pathway">
    <text evidence="4">Lipid metabolism; fatty acid biosynthesis.</text>
</comment>
<feature type="active site" evidence="5">
    <location>
        <position position="275"/>
    </location>
</feature>
<evidence type="ECO:0000256" key="3">
    <source>
        <dbReference type="ARBA" id="ARBA00023315"/>
    </source>
</evidence>
<evidence type="ECO:0000256" key="5">
    <source>
        <dbReference type="PIRSR" id="PIRSR036417-1"/>
    </source>
</evidence>
<comment type="caution">
    <text evidence="9">The sequence shown here is derived from an EMBL/GenBank/DDBJ whole genome shotgun (WGS) entry which is preliminary data.</text>
</comment>
<evidence type="ECO:0000259" key="8">
    <source>
        <dbReference type="Pfam" id="PF08541"/>
    </source>
</evidence>
<reference evidence="9" key="1">
    <citation type="journal article" date="2023" name="Nat. Commun.">
        <title>Diploid and tetraploid genomes of Acorus and the evolution of monocots.</title>
        <authorList>
            <person name="Ma L."/>
            <person name="Liu K.W."/>
            <person name="Li Z."/>
            <person name="Hsiao Y.Y."/>
            <person name="Qi Y."/>
            <person name="Fu T."/>
            <person name="Tang G.D."/>
            <person name="Zhang D."/>
            <person name="Sun W.H."/>
            <person name="Liu D.K."/>
            <person name="Li Y."/>
            <person name="Chen G.Z."/>
            <person name="Liu X.D."/>
            <person name="Liao X.Y."/>
            <person name="Jiang Y.T."/>
            <person name="Yu X."/>
            <person name="Hao Y."/>
            <person name="Huang J."/>
            <person name="Zhao X.W."/>
            <person name="Ke S."/>
            <person name="Chen Y.Y."/>
            <person name="Wu W.L."/>
            <person name="Hsu J.L."/>
            <person name="Lin Y.F."/>
            <person name="Huang M.D."/>
            <person name="Li C.Y."/>
            <person name="Huang L."/>
            <person name="Wang Z.W."/>
            <person name="Zhao X."/>
            <person name="Zhong W.Y."/>
            <person name="Peng D.H."/>
            <person name="Ahmad S."/>
            <person name="Lan S."/>
            <person name="Zhang J.S."/>
            <person name="Tsai W.C."/>
            <person name="Van de Peer Y."/>
            <person name="Liu Z.J."/>
        </authorList>
    </citation>
    <scope>NUCLEOTIDE SEQUENCE</scope>
    <source>
        <strain evidence="9">SCP</strain>
    </source>
</reference>
<dbReference type="Pfam" id="PF08541">
    <property type="entry name" value="ACP_syn_III_C"/>
    <property type="match status" value="1"/>
</dbReference>
<feature type="active site" evidence="5">
    <location>
        <position position="393"/>
    </location>
</feature>
<evidence type="ECO:0000259" key="7">
    <source>
        <dbReference type="Pfam" id="PF08392"/>
    </source>
</evidence>
<evidence type="ECO:0000256" key="6">
    <source>
        <dbReference type="SAM" id="Phobius"/>
    </source>
</evidence>
<dbReference type="InterPro" id="IPR016039">
    <property type="entry name" value="Thiolase-like"/>
</dbReference>
<reference evidence="9" key="2">
    <citation type="submission" date="2023-06" db="EMBL/GenBank/DDBJ databases">
        <authorList>
            <person name="Ma L."/>
            <person name="Liu K.-W."/>
            <person name="Li Z."/>
            <person name="Hsiao Y.-Y."/>
            <person name="Qi Y."/>
            <person name="Fu T."/>
            <person name="Tang G."/>
            <person name="Zhang D."/>
            <person name="Sun W.-H."/>
            <person name="Liu D.-K."/>
            <person name="Li Y."/>
            <person name="Chen G.-Z."/>
            <person name="Liu X.-D."/>
            <person name="Liao X.-Y."/>
            <person name="Jiang Y.-T."/>
            <person name="Yu X."/>
            <person name="Hao Y."/>
            <person name="Huang J."/>
            <person name="Zhao X.-W."/>
            <person name="Ke S."/>
            <person name="Chen Y.-Y."/>
            <person name="Wu W.-L."/>
            <person name="Hsu J.-L."/>
            <person name="Lin Y.-F."/>
            <person name="Huang M.-D."/>
            <person name="Li C.-Y."/>
            <person name="Huang L."/>
            <person name="Wang Z.-W."/>
            <person name="Zhao X."/>
            <person name="Zhong W.-Y."/>
            <person name="Peng D.-H."/>
            <person name="Ahmad S."/>
            <person name="Lan S."/>
            <person name="Zhang J.-S."/>
            <person name="Tsai W.-C."/>
            <person name="Van De Peer Y."/>
            <person name="Liu Z.-J."/>
        </authorList>
    </citation>
    <scope>NUCLEOTIDE SEQUENCE</scope>
    <source>
        <strain evidence="9">SCP</strain>
        <tissue evidence="9">Leaves</tissue>
    </source>
</reference>
<gene>
    <name evidence="9" type="ORF">QJS04_geneDACA023237</name>
</gene>
<dbReference type="GO" id="GO:0016747">
    <property type="term" value="F:acyltransferase activity, transferring groups other than amino-acyl groups"/>
    <property type="evidence" value="ECO:0007669"/>
    <property type="project" value="InterPro"/>
</dbReference>
<dbReference type="InterPro" id="IPR013601">
    <property type="entry name" value="FAE1_typ3_polyketide_synth"/>
</dbReference>
<dbReference type="GO" id="GO:0016020">
    <property type="term" value="C:membrane"/>
    <property type="evidence" value="ECO:0007669"/>
    <property type="project" value="InterPro"/>
</dbReference>
<feature type="transmembrane region" description="Helical" evidence="6">
    <location>
        <begin position="37"/>
        <end position="54"/>
    </location>
</feature>
<comment type="similarity">
    <text evidence="1 4">Belongs to the thiolase-like superfamily. Chalcone/stilbene synthases family.</text>
</comment>
<dbReference type="EMBL" id="JAUJYN010000008">
    <property type="protein sequence ID" value="KAK1264748.1"/>
    <property type="molecule type" value="Genomic_DNA"/>
</dbReference>
<feature type="active site" evidence="5">
    <location>
        <position position="360"/>
    </location>
</feature>
<dbReference type="InterPro" id="IPR012392">
    <property type="entry name" value="3-ktacl-CoA_syn"/>
</dbReference>
<name>A0AAV9AK73_ACOGR</name>
<evidence type="ECO:0000256" key="1">
    <source>
        <dbReference type="ARBA" id="ARBA00005531"/>
    </source>
</evidence>
<dbReference type="Gene3D" id="3.40.47.10">
    <property type="match status" value="1"/>
</dbReference>
<feature type="active site" evidence="5">
    <location>
        <position position="195"/>
    </location>
</feature>
<dbReference type="Proteomes" id="UP001179952">
    <property type="component" value="Unassembled WGS sequence"/>
</dbReference>
<keyword evidence="6" id="KW-0812">Transmembrane</keyword>
<proteinExistence type="inferred from homology"/>
<keyword evidence="3 4" id="KW-0012">Acyltransferase</keyword>
<dbReference type="PIRSF" id="PIRSF036417">
    <property type="entry name" value="3-ktacl-CoA_syn"/>
    <property type="match status" value="1"/>
</dbReference>
<dbReference type="AlphaFoldDB" id="A0AAV9AK73"/>
<feature type="active site" evidence="5">
    <location>
        <position position="364"/>
    </location>
</feature>
<keyword evidence="10" id="KW-1185">Reference proteome</keyword>
<feature type="active site" evidence="5">
    <location>
        <position position="397"/>
    </location>
</feature>
<feature type="domain" description="Beta-ketoacyl-[acyl-carrier-protein] synthase III C-terminal" evidence="8">
    <location>
        <begin position="360"/>
        <end position="439"/>
    </location>
</feature>
<protein>
    <recommendedName>
        <fullName evidence="4">3-ketoacyl-CoA synthase</fullName>
        <ecNumber evidence="4">2.3.1.-</ecNumber>
    </recommendedName>
</protein>
<evidence type="ECO:0000313" key="10">
    <source>
        <dbReference type="Proteomes" id="UP001179952"/>
    </source>
</evidence>
<dbReference type="SUPFAM" id="SSF53901">
    <property type="entry name" value="Thiolase-like"/>
    <property type="match status" value="2"/>
</dbReference>
<evidence type="ECO:0000313" key="9">
    <source>
        <dbReference type="EMBL" id="KAK1264748.1"/>
    </source>
</evidence>
<evidence type="ECO:0000256" key="2">
    <source>
        <dbReference type="ARBA" id="ARBA00022679"/>
    </source>
</evidence>
<dbReference type="GO" id="GO:0006633">
    <property type="term" value="P:fatty acid biosynthetic process"/>
    <property type="evidence" value="ECO:0007669"/>
    <property type="project" value="InterPro"/>
</dbReference>
<sequence length="461" mass="51103">MKPLQPIQLLQLSFFTLLTLTITSHFLLTFLSSHPHLLLSLTFSLLALLARLAARPRPVLLLDYACFTPPFDRKCSLEVCEYFVRRSRRFTPKSEDFMRGILRKSGLGNETYAPPFIFNADHNANHASALQEAEEGMFASIDSLFARTDIDPSHVDVLIVTCGMFSPSPSLSSIIVNKYGMNPSVKTFNLSGMGCSSGVASIDLAAKILSKDRSIKYALVVVTESISLNWYFGENRSMLVTNCIFRVGCAAALVTNDPSARAKAKLELVRALRTHHGADNRAYRAAMQEEDAVGEVGVALTKDLIRVAGEGLRAHVRALAPCVLPLSQVLAYAWHAVASWVARDMSRKPYVPDFGSVFEHVCVHTGGRAVIEAVAGVMRLGEEVTEPARMTLHRFGNTSSSLVFYELAYYEAKGRVRRGDRMWMLAFGTGFKVCSIVWKAIDDVKMGSDNPWRDCIHRYPL</sequence>
<feature type="domain" description="FAE" evidence="7">
    <location>
        <begin position="53"/>
        <end position="338"/>
    </location>
</feature>
<feature type="transmembrane region" description="Helical" evidence="6">
    <location>
        <begin position="12"/>
        <end position="31"/>
    </location>
</feature>
<dbReference type="InterPro" id="IPR013747">
    <property type="entry name" value="ACP_syn_III_C"/>
</dbReference>
<dbReference type="CDD" id="cd00831">
    <property type="entry name" value="CHS_like"/>
    <property type="match status" value="1"/>
</dbReference>
<dbReference type="PANTHER" id="PTHR31561">
    <property type="entry name" value="3-KETOACYL-COA SYNTHASE"/>
    <property type="match status" value="1"/>
</dbReference>